<dbReference type="InterPro" id="IPR050097">
    <property type="entry name" value="Ferredoxin-NADP_redctase_2"/>
</dbReference>
<dbReference type="AlphaFoldDB" id="A0A127PC99"/>
<name>A0A127PC99_9BURK</name>
<keyword evidence="1" id="KW-0285">Flavoprotein</keyword>
<protein>
    <submittedName>
        <fullName evidence="4">Oxidoreductase</fullName>
    </submittedName>
</protein>
<accession>A0A127PC99</accession>
<dbReference type="SUPFAM" id="SSF51905">
    <property type="entry name" value="FAD/NAD(P)-binding domain"/>
    <property type="match status" value="1"/>
</dbReference>
<dbReference type="PANTHER" id="PTHR48105">
    <property type="entry name" value="THIOREDOXIN REDUCTASE 1-RELATED-RELATED"/>
    <property type="match status" value="1"/>
</dbReference>
<evidence type="ECO:0000256" key="2">
    <source>
        <dbReference type="ARBA" id="ARBA00023002"/>
    </source>
</evidence>
<organism evidence="4">
    <name type="scientific">Collimonas fungivorans</name>
    <dbReference type="NCBI Taxonomy" id="158899"/>
    <lineage>
        <taxon>Bacteria</taxon>
        <taxon>Pseudomonadati</taxon>
        <taxon>Pseudomonadota</taxon>
        <taxon>Betaproteobacteria</taxon>
        <taxon>Burkholderiales</taxon>
        <taxon>Oxalobacteraceae</taxon>
        <taxon>Collimonas</taxon>
    </lineage>
</organism>
<gene>
    <name evidence="4" type="ORF">CFter6_2685</name>
</gene>
<dbReference type="PRINTS" id="PR00469">
    <property type="entry name" value="PNDRDTASEII"/>
</dbReference>
<reference evidence="4 5" key="1">
    <citation type="submission" date="2015-11" db="EMBL/GenBank/DDBJ databases">
        <title>Exploring the genomic traits of fungus-feeding bacterial genus Collimonas.</title>
        <authorList>
            <person name="Song C."/>
            <person name="Schmidt R."/>
            <person name="de Jager V."/>
            <person name="Krzyzanowska D."/>
            <person name="Jongedijk E."/>
            <person name="Cankar K."/>
            <person name="Beekwilder J."/>
            <person name="van Veen A."/>
            <person name="de Boer W."/>
            <person name="van Veen J.A."/>
            <person name="Garbeva P."/>
        </authorList>
    </citation>
    <scope>NUCLEOTIDE SEQUENCE [LARGE SCALE GENOMIC DNA]</scope>
    <source>
        <strain evidence="4 5">Ter6</strain>
    </source>
</reference>
<dbReference type="RefSeq" id="WP_061540185.1">
    <property type="nucleotide sequence ID" value="NZ_CP013232.1"/>
</dbReference>
<dbReference type="PATRIC" id="fig|158899.10.peg.2678"/>
<feature type="domain" description="FAD/NAD(P)-binding" evidence="3">
    <location>
        <begin position="11"/>
        <end position="284"/>
    </location>
</feature>
<dbReference type="OrthoDB" id="9786503at2"/>
<dbReference type="Gene3D" id="3.50.50.60">
    <property type="entry name" value="FAD/NAD(P)-binding domain"/>
    <property type="match status" value="2"/>
</dbReference>
<evidence type="ECO:0000313" key="4">
    <source>
        <dbReference type="EMBL" id="AMO95353.1"/>
    </source>
</evidence>
<evidence type="ECO:0000259" key="3">
    <source>
        <dbReference type="Pfam" id="PF07992"/>
    </source>
</evidence>
<dbReference type="EMBL" id="CP013232">
    <property type="protein sequence ID" value="AMO95353.1"/>
    <property type="molecule type" value="Genomic_DNA"/>
</dbReference>
<dbReference type="PRINTS" id="PR00368">
    <property type="entry name" value="FADPNR"/>
</dbReference>
<dbReference type="InterPro" id="IPR023753">
    <property type="entry name" value="FAD/NAD-binding_dom"/>
</dbReference>
<dbReference type="Proteomes" id="UP000072421">
    <property type="component" value="Chromosome"/>
</dbReference>
<evidence type="ECO:0000313" key="5">
    <source>
        <dbReference type="Proteomes" id="UP000072421"/>
    </source>
</evidence>
<evidence type="ECO:0000256" key="1">
    <source>
        <dbReference type="ARBA" id="ARBA00022630"/>
    </source>
</evidence>
<dbReference type="GO" id="GO:0016491">
    <property type="term" value="F:oxidoreductase activity"/>
    <property type="evidence" value="ECO:0007669"/>
    <property type="project" value="UniProtKB-KW"/>
</dbReference>
<dbReference type="InterPro" id="IPR036188">
    <property type="entry name" value="FAD/NAD-bd_sf"/>
</dbReference>
<proteinExistence type="predicted"/>
<keyword evidence="2" id="KW-0560">Oxidoreductase</keyword>
<sequence>MPTQRPKNEFDAVVVGGSYAGLSAALQLARARRRVLVLDAGQRRNRFTSHSHGFLTQDGRDAAAIVAKGRAQLLAYSTVTWQDGSAVAAAANDGGFRVTLDSGELLQARRLVLATGVVDELPQLEGLAERWGRSVFSCPYCDGYELDQGSIGVLATGPLSIHQALMLPDWGKTTLFLNGAFEPDDEQLSSLVQRGVTIERTPVARIAGKADVVLSDGRIQSMAGLFVMSRTHAASPLAEQLGCAFDEGMTGMFIRTDMQKASTVAGVYCCGDAARMAPGVAHAVADGVMAGVAAHRSLIFGAVAAV</sequence>
<dbReference type="Pfam" id="PF07992">
    <property type="entry name" value="Pyr_redox_2"/>
    <property type="match status" value="1"/>
</dbReference>